<dbReference type="PANTHER" id="PTHR48101:SF1">
    <property type="entry name" value="METHYLMALONYL-COA MUTASE, LARGE SUBUNIT"/>
    <property type="match status" value="1"/>
</dbReference>
<keyword evidence="3" id="KW-1185">Reference proteome</keyword>
<feature type="domain" description="Methylmalonyl-CoA mutase alpha/beta chain catalytic" evidence="1">
    <location>
        <begin position="113"/>
        <end position="446"/>
    </location>
</feature>
<protein>
    <submittedName>
        <fullName evidence="2">Methylmalonyl-CoA mutase family protein</fullName>
    </submittedName>
</protein>
<dbReference type="RefSeq" id="WP_241297097.1">
    <property type="nucleotide sequence ID" value="NZ_JAKZGR010000018.1"/>
</dbReference>
<dbReference type="InterPro" id="IPR006099">
    <property type="entry name" value="MeMalonylCoA_mutase_a/b_cat"/>
</dbReference>
<reference evidence="3" key="1">
    <citation type="journal article" date="2019" name="Int. J. Syst. Evol. Microbiol.">
        <title>The Global Catalogue of Microorganisms (GCM) 10K type strain sequencing project: providing services to taxonomists for standard genome sequencing and annotation.</title>
        <authorList>
            <consortium name="The Broad Institute Genomics Platform"/>
            <consortium name="The Broad Institute Genome Sequencing Center for Infectious Disease"/>
            <person name="Wu L."/>
            <person name="Ma J."/>
        </authorList>
    </citation>
    <scope>NUCLEOTIDE SEQUENCE [LARGE SCALE GENOMIC DNA]</scope>
    <source>
        <strain evidence="3">CECT 8551</strain>
    </source>
</reference>
<dbReference type="PANTHER" id="PTHR48101">
    <property type="entry name" value="METHYLMALONYL-COA MUTASE, MITOCHONDRIAL-RELATED"/>
    <property type="match status" value="1"/>
</dbReference>
<gene>
    <name evidence="2" type="ORF">ACFOUP_04600</name>
</gene>
<dbReference type="EMBL" id="JBHSAV010000013">
    <property type="protein sequence ID" value="MFC3975642.1"/>
    <property type="molecule type" value="Genomic_DNA"/>
</dbReference>
<dbReference type="Proteomes" id="UP001595766">
    <property type="component" value="Unassembled WGS sequence"/>
</dbReference>
<dbReference type="Pfam" id="PF01642">
    <property type="entry name" value="MM_CoA_mutase"/>
    <property type="match status" value="1"/>
</dbReference>
<dbReference type="Gene3D" id="3.20.20.240">
    <property type="entry name" value="Methylmalonyl-CoA mutase"/>
    <property type="match status" value="1"/>
</dbReference>
<evidence type="ECO:0000313" key="2">
    <source>
        <dbReference type="EMBL" id="MFC3975642.1"/>
    </source>
</evidence>
<proteinExistence type="predicted"/>
<name>A0ABV8EH94_9BACT</name>
<comment type="caution">
    <text evidence="2">The sequence shown here is derived from an EMBL/GenBank/DDBJ whole genome shotgun (WGS) entry which is preliminary data.</text>
</comment>
<organism evidence="2 3">
    <name type="scientific">Belliella kenyensis</name>
    <dbReference type="NCBI Taxonomy" id="1472724"/>
    <lineage>
        <taxon>Bacteria</taxon>
        <taxon>Pseudomonadati</taxon>
        <taxon>Bacteroidota</taxon>
        <taxon>Cytophagia</taxon>
        <taxon>Cytophagales</taxon>
        <taxon>Cyclobacteriaceae</taxon>
        <taxon>Belliella</taxon>
    </lineage>
</organism>
<dbReference type="SUPFAM" id="SSF51703">
    <property type="entry name" value="Cobalamin (vitamin B12)-dependent enzymes"/>
    <property type="match status" value="1"/>
</dbReference>
<evidence type="ECO:0000313" key="3">
    <source>
        <dbReference type="Proteomes" id="UP001595766"/>
    </source>
</evidence>
<dbReference type="InterPro" id="IPR016176">
    <property type="entry name" value="Cbl-dep_enz_cat"/>
</dbReference>
<accession>A0ABV8EH94</accession>
<sequence length="474" mass="53615">MRDKLFEDFRATSKSDWMEQVIKDLKGKSFEDTLVSQTEGGFHIKPFYTREDLGAEFPLSTIHNQVNPIPSLPGLSPRQWSNTVRVAVGDQDEVSENKKLINSLQTGADGLVLSLTGKEDLAVLLKDVEPSYIQIFIEPKDHVLNVAEAFEAWLDSKNVSLNDINGGFLWDPATVSLTQEFYRSEGLEVIKKLLIQFEKYPNFRTFTIDFAHYHHAGGLSFQELSYGFGAFLEHVDRLTEEGVSLAFIFKNVLLKSAVGSDFFLEIVKLKVARMLIFQIANLFKHELDPKSIPFYVQTSYWSKSKFDMDTNMLRNTTEAMSAIIGGCTALEVLPHDLSLGSSSDFASRMARNVSSILKEEAYLDKVLDPAAGSYYIEKLAEELFNRVINGILTVDAEGGWWRLSSLYDIQAEIKETRSQRQDELISGQSVKVGVNKYKQEKANASIDDESEAFDYQLNWSRHALKYELLNSNNS</sequence>
<evidence type="ECO:0000259" key="1">
    <source>
        <dbReference type="Pfam" id="PF01642"/>
    </source>
</evidence>